<protein>
    <submittedName>
        <fullName evidence="1">9736_t:CDS:1</fullName>
    </submittedName>
</protein>
<dbReference type="Proteomes" id="UP000789702">
    <property type="component" value="Unassembled WGS sequence"/>
</dbReference>
<evidence type="ECO:0000313" key="1">
    <source>
        <dbReference type="EMBL" id="CAG8647108.1"/>
    </source>
</evidence>
<accession>A0ACA9NIL5</accession>
<feature type="non-terminal residue" evidence="1">
    <location>
        <position position="84"/>
    </location>
</feature>
<proteinExistence type="predicted"/>
<keyword evidence="2" id="KW-1185">Reference proteome</keyword>
<sequence length="84" mass="9768">MASLSCLNKSILAKIINFYDFNEFKTDINHTETKCGCVVRIWKDCNLLVTFKPLKKKDFIVKEVEILQNVSFHPNISRLYGITK</sequence>
<comment type="caution">
    <text evidence="1">The sequence shown here is derived from an EMBL/GenBank/DDBJ whole genome shotgun (WGS) entry which is preliminary data.</text>
</comment>
<name>A0ACA9NIL5_9GLOM</name>
<reference evidence="1" key="1">
    <citation type="submission" date="2021-06" db="EMBL/GenBank/DDBJ databases">
        <authorList>
            <person name="Kallberg Y."/>
            <person name="Tangrot J."/>
            <person name="Rosling A."/>
        </authorList>
    </citation>
    <scope>NUCLEOTIDE SEQUENCE</scope>
    <source>
        <strain evidence="1">IL203A</strain>
    </source>
</reference>
<evidence type="ECO:0000313" key="2">
    <source>
        <dbReference type="Proteomes" id="UP000789702"/>
    </source>
</evidence>
<gene>
    <name evidence="1" type="ORF">DHETER_LOCUS9117</name>
</gene>
<dbReference type="EMBL" id="CAJVPU010015481">
    <property type="protein sequence ID" value="CAG8647108.1"/>
    <property type="molecule type" value="Genomic_DNA"/>
</dbReference>
<organism evidence="1 2">
    <name type="scientific">Dentiscutata heterogama</name>
    <dbReference type="NCBI Taxonomy" id="1316150"/>
    <lineage>
        <taxon>Eukaryota</taxon>
        <taxon>Fungi</taxon>
        <taxon>Fungi incertae sedis</taxon>
        <taxon>Mucoromycota</taxon>
        <taxon>Glomeromycotina</taxon>
        <taxon>Glomeromycetes</taxon>
        <taxon>Diversisporales</taxon>
        <taxon>Gigasporaceae</taxon>
        <taxon>Dentiscutata</taxon>
    </lineage>
</organism>